<dbReference type="Proteomes" id="UP000612746">
    <property type="component" value="Unassembled WGS sequence"/>
</dbReference>
<accession>A0A8H7Q211</accession>
<dbReference type="EMBL" id="JAEPRA010000006">
    <property type="protein sequence ID" value="KAG2184060.1"/>
    <property type="molecule type" value="Genomic_DNA"/>
</dbReference>
<keyword evidence="3" id="KW-1185">Reference proteome</keyword>
<evidence type="ECO:0000256" key="1">
    <source>
        <dbReference type="SAM" id="MobiDB-lite"/>
    </source>
</evidence>
<evidence type="ECO:0000313" key="2">
    <source>
        <dbReference type="EMBL" id="KAG2184060.1"/>
    </source>
</evidence>
<comment type="caution">
    <text evidence="2">The sequence shown here is derived from an EMBL/GenBank/DDBJ whole genome shotgun (WGS) entry which is preliminary data.</text>
</comment>
<feature type="compositionally biased region" description="Polar residues" evidence="1">
    <location>
        <begin position="96"/>
        <end position="110"/>
    </location>
</feature>
<feature type="compositionally biased region" description="Basic and acidic residues" evidence="1">
    <location>
        <begin position="9"/>
        <end position="18"/>
    </location>
</feature>
<feature type="region of interest" description="Disordered" evidence="1">
    <location>
        <begin position="1"/>
        <end position="21"/>
    </location>
</feature>
<dbReference type="AlphaFoldDB" id="A0A8H7Q211"/>
<proteinExistence type="predicted"/>
<name>A0A8H7Q211_9FUNG</name>
<feature type="compositionally biased region" description="Basic residues" evidence="1">
    <location>
        <begin position="81"/>
        <end position="94"/>
    </location>
</feature>
<gene>
    <name evidence="2" type="ORF">INT44_009075</name>
</gene>
<sequence>MKQIKHMIQMREKAEQEKQATNQAILDEHIVDEIEQDLKACTCHDGGTPPAPSATCIKSCLKKKPTKEAGYKDDGETSRTKNSKSKKQKNKHRQASNDYSSSNSLTIAAH</sequence>
<evidence type="ECO:0000313" key="3">
    <source>
        <dbReference type="Proteomes" id="UP000612746"/>
    </source>
</evidence>
<reference evidence="2" key="1">
    <citation type="submission" date="2020-12" db="EMBL/GenBank/DDBJ databases">
        <title>Metabolic potential, ecology and presence of endohyphal bacteria is reflected in genomic diversity of Mucoromycotina.</title>
        <authorList>
            <person name="Muszewska A."/>
            <person name="Okrasinska A."/>
            <person name="Steczkiewicz K."/>
            <person name="Drgas O."/>
            <person name="Orlowska M."/>
            <person name="Perlinska-Lenart U."/>
            <person name="Aleksandrzak-Piekarczyk T."/>
            <person name="Szatraj K."/>
            <person name="Zielenkiewicz U."/>
            <person name="Pilsyk S."/>
            <person name="Malc E."/>
            <person name="Mieczkowski P."/>
            <person name="Kruszewska J.S."/>
            <person name="Biernat P."/>
            <person name="Pawlowska J."/>
        </authorList>
    </citation>
    <scope>NUCLEOTIDE SEQUENCE</scope>
    <source>
        <strain evidence="2">WA0000051536</strain>
    </source>
</reference>
<feature type="compositionally biased region" description="Basic and acidic residues" evidence="1">
    <location>
        <begin position="66"/>
        <end position="79"/>
    </location>
</feature>
<dbReference type="OrthoDB" id="2419656at2759"/>
<protein>
    <submittedName>
        <fullName evidence="2">Uncharacterized protein</fullName>
    </submittedName>
</protein>
<organism evidence="2 3">
    <name type="scientific">Umbelopsis vinacea</name>
    <dbReference type="NCBI Taxonomy" id="44442"/>
    <lineage>
        <taxon>Eukaryota</taxon>
        <taxon>Fungi</taxon>
        <taxon>Fungi incertae sedis</taxon>
        <taxon>Mucoromycota</taxon>
        <taxon>Mucoromycotina</taxon>
        <taxon>Umbelopsidomycetes</taxon>
        <taxon>Umbelopsidales</taxon>
        <taxon>Umbelopsidaceae</taxon>
        <taxon>Umbelopsis</taxon>
    </lineage>
</organism>
<feature type="region of interest" description="Disordered" evidence="1">
    <location>
        <begin position="65"/>
        <end position="110"/>
    </location>
</feature>